<evidence type="ECO:0000256" key="2">
    <source>
        <dbReference type="ARBA" id="ARBA00022448"/>
    </source>
</evidence>
<proteinExistence type="inferred from homology"/>
<dbReference type="PROSITE" id="PS00542">
    <property type="entry name" value="COMPLEX1_30K"/>
    <property type="match status" value="1"/>
</dbReference>
<dbReference type="OrthoDB" id="9803286at2"/>
<sequence length="164" mass="18914">MTDPALDKDAVLQAHAENRAIASLLAAIPDAVTDAKYDRNELTLTIAKDRIRAACKTVQTAGYNFLEDVTCVDWYPSEPRFQVTYHIVSHTLNERVRLIAMVDSVDPTIDSITPIWPSANFYEREVWDLFGVRFHEHPSLRRIMMPEEWKGHPLRKDYPVEGYR</sequence>
<keyword evidence="4" id="KW-0874">Quinone</keyword>
<keyword evidence="3" id="KW-0520">NAD</keyword>
<evidence type="ECO:0000313" key="6">
    <source>
        <dbReference type="EMBL" id="RXS95157.1"/>
    </source>
</evidence>
<comment type="caution">
    <text evidence="6">The sequence shown here is derived from an EMBL/GenBank/DDBJ whole genome shotgun (WGS) entry which is preliminary data.</text>
</comment>
<dbReference type="GO" id="GO:0016651">
    <property type="term" value="F:oxidoreductase activity, acting on NAD(P)H"/>
    <property type="evidence" value="ECO:0007669"/>
    <property type="project" value="InterPro"/>
</dbReference>
<comment type="function">
    <text evidence="4">NDH-1 shuttles electrons from NADH, via FMN and iron-sulfur (Fe-S) centers, to quinones in the respiratory chain.</text>
</comment>
<evidence type="ECO:0000259" key="5">
    <source>
        <dbReference type="Pfam" id="PF00329"/>
    </source>
</evidence>
<reference evidence="6 7" key="1">
    <citation type="journal article" date="2016" name="Int. J. Syst. Evol. Microbiol.">
        <title>Acidipila dinghuensis sp. nov., an acidobacterium isolated from forest soil.</title>
        <authorList>
            <person name="Jiang Y.W."/>
            <person name="Wang J."/>
            <person name="Chen M.H."/>
            <person name="Lv Y.Y."/>
            <person name="Qiu L.H."/>
        </authorList>
    </citation>
    <scope>NUCLEOTIDE SEQUENCE [LARGE SCALE GENOMIC DNA]</scope>
    <source>
        <strain evidence="6 7">DHOF10</strain>
    </source>
</reference>
<dbReference type="PANTHER" id="PTHR10884:SF14">
    <property type="entry name" value="NADH DEHYDROGENASE [UBIQUINONE] IRON-SULFUR PROTEIN 3, MITOCHONDRIAL"/>
    <property type="match status" value="1"/>
</dbReference>
<evidence type="ECO:0000313" key="7">
    <source>
        <dbReference type="Proteomes" id="UP000290253"/>
    </source>
</evidence>
<keyword evidence="3" id="KW-1278">Translocase</keyword>
<dbReference type="GO" id="GO:0048038">
    <property type="term" value="F:quinone binding"/>
    <property type="evidence" value="ECO:0007669"/>
    <property type="project" value="UniProtKB-KW"/>
</dbReference>
<dbReference type="InterPro" id="IPR020396">
    <property type="entry name" value="NADH_UbQ_OxRdtase_CS"/>
</dbReference>
<accession>A0A4Q1SDJ3</accession>
<dbReference type="GO" id="GO:0008137">
    <property type="term" value="F:NADH dehydrogenase (ubiquinone) activity"/>
    <property type="evidence" value="ECO:0007669"/>
    <property type="project" value="InterPro"/>
</dbReference>
<evidence type="ECO:0000256" key="3">
    <source>
        <dbReference type="RuleBase" id="RU003456"/>
    </source>
</evidence>
<evidence type="ECO:0000256" key="4">
    <source>
        <dbReference type="RuleBase" id="RU003582"/>
    </source>
</evidence>
<dbReference type="InterPro" id="IPR010218">
    <property type="entry name" value="NADH_DH_suC"/>
</dbReference>
<dbReference type="AlphaFoldDB" id="A0A4Q1SDJ3"/>
<name>A0A4Q1SDJ3_9BACT</name>
<dbReference type="EMBL" id="SDMK01000002">
    <property type="protein sequence ID" value="RXS95157.1"/>
    <property type="molecule type" value="Genomic_DNA"/>
</dbReference>
<dbReference type="Gene3D" id="3.30.460.80">
    <property type="entry name" value="NADH:ubiquinone oxidoreductase, 30kDa subunit"/>
    <property type="match status" value="1"/>
</dbReference>
<keyword evidence="2 3" id="KW-0813">Transport</keyword>
<feature type="domain" description="NADH:ubiquinone oxidoreductase 30kDa subunit" evidence="5">
    <location>
        <begin position="45"/>
        <end position="163"/>
    </location>
</feature>
<keyword evidence="7" id="KW-1185">Reference proteome</keyword>
<dbReference type="RefSeq" id="WP_129208325.1">
    <property type="nucleotide sequence ID" value="NZ_BMGU01000003.1"/>
</dbReference>
<dbReference type="InterPro" id="IPR001268">
    <property type="entry name" value="NADH_UbQ_OxRdtase_30kDa_su"/>
</dbReference>
<dbReference type="Pfam" id="PF00329">
    <property type="entry name" value="Complex1_30kDa"/>
    <property type="match status" value="1"/>
</dbReference>
<dbReference type="SUPFAM" id="SSF143243">
    <property type="entry name" value="Nqo5-like"/>
    <property type="match status" value="1"/>
</dbReference>
<dbReference type="InterPro" id="IPR037232">
    <property type="entry name" value="NADH_quin_OxRdtase_su_C/D-like"/>
</dbReference>
<dbReference type="Proteomes" id="UP000290253">
    <property type="component" value="Unassembled WGS sequence"/>
</dbReference>
<dbReference type="NCBIfam" id="TIGR01961">
    <property type="entry name" value="NuoC_fam"/>
    <property type="match status" value="1"/>
</dbReference>
<comment type="catalytic activity">
    <reaction evidence="4">
        <text>a quinone + NADH + 5 H(+)(in) = a quinol + NAD(+) + 4 H(+)(out)</text>
        <dbReference type="Rhea" id="RHEA:57888"/>
        <dbReference type="ChEBI" id="CHEBI:15378"/>
        <dbReference type="ChEBI" id="CHEBI:24646"/>
        <dbReference type="ChEBI" id="CHEBI:57540"/>
        <dbReference type="ChEBI" id="CHEBI:57945"/>
        <dbReference type="ChEBI" id="CHEBI:132124"/>
    </reaction>
</comment>
<organism evidence="6 7">
    <name type="scientific">Silvibacterium dinghuense</name>
    <dbReference type="NCBI Taxonomy" id="1560006"/>
    <lineage>
        <taxon>Bacteria</taxon>
        <taxon>Pseudomonadati</taxon>
        <taxon>Acidobacteriota</taxon>
        <taxon>Terriglobia</taxon>
        <taxon>Terriglobales</taxon>
        <taxon>Acidobacteriaceae</taxon>
        <taxon>Silvibacterium</taxon>
    </lineage>
</organism>
<dbReference type="PANTHER" id="PTHR10884">
    <property type="entry name" value="NADH DEHYDROGENASE UBIQUINONE IRON-SULFUR PROTEIN 3"/>
    <property type="match status" value="1"/>
</dbReference>
<comment type="similarity">
    <text evidence="1 3">Belongs to the complex I 30 kDa subunit family.</text>
</comment>
<protein>
    <recommendedName>
        <fullName evidence="4">NADH-quinone oxidoreductase</fullName>
        <ecNumber evidence="4">7.1.1.-</ecNumber>
    </recommendedName>
</protein>
<evidence type="ECO:0000256" key="1">
    <source>
        <dbReference type="ARBA" id="ARBA00007569"/>
    </source>
</evidence>
<dbReference type="EC" id="7.1.1.-" evidence="4"/>
<gene>
    <name evidence="6" type="ORF">ESZ00_11150</name>
</gene>